<protein>
    <recommendedName>
        <fullName evidence="11">Borealin C-terminal domain-containing protein</fullName>
    </recommendedName>
</protein>
<dbReference type="PANTHER" id="PTHR16040">
    <property type="entry name" value="AUSTRALIN, ISOFORM A-RELATED"/>
    <property type="match status" value="1"/>
</dbReference>
<keyword evidence="5" id="KW-0132">Cell division</keyword>
<feature type="domain" description="Borealin C-terminal" evidence="11">
    <location>
        <begin position="179"/>
        <end position="275"/>
    </location>
</feature>
<keyword evidence="6" id="KW-0498">Mitosis</keyword>
<evidence type="ECO:0000256" key="9">
    <source>
        <dbReference type="ARBA" id="ARBA00023328"/>
    </source>
</evidence>
<dbReference type="GO" id="GO:0000775">
    <property type="term" value="C:chromosome, centromeric region"/>
    <property type="evidence" value="ECO:0007669"/>
    <property type="project" value="UniProtKB-SubCell"/>
</dbReference>
<evidence type="ECO:0000256" key="6">
    <source>
        <dbReference type="ARBA" id="ARBA00022776"/>
    </source>
</evidence>
<proteinExistence type="inferred from homology"/>
<evidence type="ECO:0000256" key="10">
    <source>
        <dbReference type="SAM" id="MobiDB-lite"/>
    </source>
</evidence>
<name>A0A6L2QBY4_COPFO</name>
<dbReference type="InterPro" id="IPR018867">
    <property type="entry name" value="Cell_div_borealin"/>
</dbReference>
<comment type="caution">
    <text evidence="12">The sequence shown here is derived from an EMBL/GenBank/DDBJ whole genome shotgun (WGS) entry which is preliminary data.</text>
</comment>
<evidence type="ECO:0000313" key="12">
    <source>
        <dbReference type="EMBL" id="GFG40605.1"/>
    </source>
</evidence>
<keyword evidence="7" id="KW-0539">Nucleus</keyword>
<dbReference type="EMBL" id="BLKM01002316">
    <property type="protein sequence ID" value="GFG40605.1"/>
    <property type="molecule type" value="Genomic_DNA"/>
</dbReference>
<feature type="non-terminal residue" evidence="12">
    <location>
        <position position="1"/>
    </location>
</feature>
<dbReference type="GO" id="GO:0032133">
    <property type="term" value="C:chromosome passenger complex"/>
    <property type="evidence" value="ECO:0007669"/>
    <property type="project" value="TreeGrafter"/>
</dbReference>
<keyword evidence="13" id="KW-1185">Reference proteome</keyword>
<reference evidence="13" key="1">
    <citation type="submission" date="2020-01" db="EMBL/GenBank/DDBJ databases">
        <title>Draft genome sequence of the Termite Coptotermes fromosanus.</title>
        <authorList>
            <person name="Itakura S."/>
            <person name="Yosikawa Y."/>
            <person name="Umezawa K."/>
        </authorList>
    </citation>
    <scope>NUCLEOTIDE SEQUENCE [LARGE SCALE GENOMIC DNA]</scope>
</reference>
<dbReference type="PANTHER" id="PTHR16040:SF7">
    <property type="entry name" value="AUSTRALIN, ISOFORM A-RELATED"/>
    <property type="match status" value="1"/>
</dbReference>
<dbReference type="InterPro" id="IPR046466">
    <property type="entry name" value="Borealin_C"/>
</dbReference>
<comment type="similarity">
    <text evidence="3">Belongs to the borealin family.</text>
</comment>
<dbReference type="Pfam" id="PF10512">
    <property type="entry name" value="Borealin"/>
    <property type="match status" value="1"/>
</dbReference>
<organism evidence="12 13">
    <name type="scientific">Coptotermes formosanus</name>
    <name type="common">Formosan subterranean termite</name>
    <dbReference type="NCBI Taxonomy" id="36987"/>
    <lineage>
        <taxon>Eukaryota</taxon>
        <taxon>Metazoa</taxon>
        <taxon>Ecdysozoa</taxon>
        <taxon>Arthropoda</taxon>
        <taxon>Hexapoda</taxon>
        <taxon>Insecta</taxon>
        <taxon>Pterygota</taxon>
        <taxon>Neoptera</taxon>
        <taxon>Polyneoptera</taxon>
        <taxon>Dictyoptera</taxon>
        <taxon>Blattodea</taxon>
        <taxon>Blattoidea</taxon>
        <taxon>Termitoidae</taxon>
        <taxon>Rhinotermitidae</taxon>
        <taxon>Coptotermes</taxon>
    </lineage>
</organism>
<comment type="subcellular location">
    <subcellularLocation>
        <location evidence="2">Chromosome</location>
        <location evidence="2">Centromere</location>
    </subcellularLocation>
    <subcellularLocation>
        <location evidence="1">Nucleus</location>
    </subcellularLocation>
</comment>
<evidence type="ECO:0000256" key="7">
    <source>
        <dbReference type="ARBA" id="ARBA00023242"/>
    </source>
</evidence>
<dbReference type="GO" id="GO:0051233">
    <property type="term" value="C:spindle midzone"/>
    <property type="evidence" value="ECO:0007669"/>
    <property type="project" value="TreeGrafter"/>
</dbReference>
<keyword evidence="4" id="KW-0158">Chromosome</keyword>
<sequence>VKREYSMPPRKRSRRGGKSVSTAINQQDDHRNLQGGTAGLDQLLTWLEDFDMQFETRHGYLDELFERKQKAVEHHFAVERLKIPSQILYSKYIMKDNGKENSNSTTVMEDTFQEADSTLHSRHRKRSRSAKVTSSILSTGNIKVLFFSVLSCSVKYTNEHTPFKCDVYFQQTPAFKSTFSSAPSLITPKVKPNVPLCVVRHPRQGELAFSTSGSPLVVTSTVYEQKANVNLCLADGRVVSILPEPTLWPGDIPQVDEETRQQLLNLRKHMDTFINQTKF</sequence>
<evidence type="ECO:0000313" key="13">
    <source>
        <dbReference type="Proteomes" id="UP000502823"/>
    </source>
</evidence>
<dbReference type="GO" id="GO:0000070">
    <property type="term" value="P:mitotic sister chromatid segregation"/>
    <property type="evidence" value="ECO:0007669"/>
    <property type="project" value="TreeGrafter"/>
</dbReference>
<evidence type="ECO:0000256" key="1">
    <source>
        <dbReference type="ARBA" id="ARBA00004123"/>
    </source>
</evidence>
<feature type="region of interest" description="Disordered" evidence="10">
    <location>
        <begin position="1"/>
        <end position="23"/>
    </location>
</feature>
<evidence type="ECO:0000256" key="8">
    <source>
        <dbReference type="ARBA" id="ARBA00023306"/>
    </source>
</evidence>
<evidence type="ECO:0000259" key="11">
    <source>
        <dbReference type="Pfam" id="PF10512"/>
    </source>
</evidence>
<dbReference type="OrthoDB" id="6360905at2759"/>
<evidence type="ECO:0000256" key="4">
    <source>
        <dbReference type="ARBA" id="ARBA00022454"/>
    </source>
</evidence>
<keyword evidence="9" id="KW-0137">Centromere</keyword>
<keyword evidence="8" id="KW-0131">Cell cycle</keyword>
<dbReference type="GO" id="GO:0005634">
    <property type="term" value="C:nucleus"/>
    <property type="evidence" value="ECO:0007669"/>
    <property type="project" value="UniProtKB-SubCell"/>
</dbReference>
<dbReference type="Proteomes" id="UP000502823">
    <property type="component" value="Unassembled WGS sequence"/>
</dbReference>
<accession>A0A6L2QBY4</accession>
<dbReference type="GO" id="GO:0051301">
    <property type="term" value="P:cell division"/>
    <property type="evidence" value="ECO:0007669"/>
    <property type="project" value="UniProtKB-KW"/>
</dbReference>
<evidence type="ECO:0000256" key="2">
    <source>
        <dbReference type="ARBA" id="ARBA00004584"/>
    </source>
</evidence>
<gene>
    <name evidence="12" type="ORF">Cfor_06642</name>
</gene>
<evidence type="ECO:0000256" key="3">
    <source>
        <dbReference type="ARBA" id="ARBA00009914"/>
    </source>
</evidence>
<dbReference type="InParanoid" id="A0A6L2QBY4"/>
<evidence type="ECO:0000256" key="5">
    <source>
        <dbReference type="ARBA" id="ARBA00022618"/>
    </source>
</evidence>
<dbReference type="AlphaFoldDB" id="A0A6L2QBY4"/>